<dbReference type="EMBL" id="JBBUTF010000010">
    <property type="protein sequence ID" value="MEK8026776.1"/>
    <property type="molecule type" value="Genomic_DNA"/>
</dbReference>
<dbReference type="InterPro" id="IPR000477">
    <property type="entry name" value="RT_dom"/>
</dbReference>
<proteinExistence type="inferred from homology"/>
<keyword evidence="3" id="KW-0695">RNA-directed DNA polymerase</keyword>
<dbReference type="Pfam" id="PF00078">
    <property type="entry name" value="RVT_1"/>
    <property type="match status" value="1"/>
</dbReference>
<keyword evidence="3" id="KW-0808">Transferase</keyword>
<organism evidence="3 4">
    <name type="scientific">Pseudaquabacterium rugosum</name>
    <dbReference type="NCBI Taxonomy" id="2984194"/>
    <lineage>
        <taxon>Bacteria</taxon>
        <taxon>Pseudomonadati</taxon>
        <taxon>Pseudomonadota</taxon>
        <taxon>Betaproteobacteria</taxon>
        <taxon>Burkholderiales</taxon>
        <taxon>Sphaerotilaceae</taxon>
        <taxon>Pseudaquabacterium</taxon>
    </lineage>
</organism>
<protein>
    <submittedName>
        <fullName evidence="3">RNA-directed DNA polymerase</fullName>
    </submittedName>
</protein>
<dbReference type="Proteomes" id="UP001368500">
    <property type="component" value="Unassembled WGS sequence"/>
</dbReference>
<dbReference type="InterPro" id="IPR051083">
    <property type="entry name" value="GrpII_Intron_Splice-Mob/Def"/>
</dbReference>
<feature type="domain" description="Reverse transcriptase" evidence="2">
    <location>
        <begin position="1"/>
        <end position="286"/>
    </location>
</feature>
<dbReference type="CDD" id="cd01646">
    <property type="entry name" value="RT_Bac_retron_I"/>
    <property type="match status" value="1"/>
</dbReference>
<keyword evidence="4" id="KW-1185">Reference proteome</keyword>
<evidence type="ECO:0000313" key="3">
    <source>
        <dbReference type="EMBL" id="MEK8026776.1"/>
    </source>
</evidence>
<comment type="similarity">
    <text evidence="1">Belongs to the bacterial reverse transcriptase family.</text>
</comment>
<comment type="caution">
    <text evidence="3">The sequence shown here is derived from an EMBL/GenBank/DDBJ whole genome shotgun (WGS) entry which is preliminary data.</text>
</comment>
<evidence type="ECO:0000259" key="2">
    <source>
        <dbReference type="PROSITE" id="PS50878"/>
    </source>
</evidence>
<sequence length="368" mass="42681">MRRRPAADLFDQVASFPALLAATRRAAQGKRERPDAAAFLFRLEPNLLRLSDALYSGQWQPGGYRKVMVREPKTRHISIAPFADRVVHQALHGVLGPLTQRSFISDSFASLPGRGQHRAIARYEQFRDTHPWVLRCDIHRFFPSIDHAVAKHEVRRWVACPRTLAVVDAIIDGSNPQEPVNAYFPGDDLFTPWERRRGLPLGNLTSQWLANLVLNPLDHWVKEVLRLPGYLRYLDDFALFCHSADEALDLQRQVQGFLDRRRLRLHPIKTQALCTCHPATFLGLELWPDRHRRLPQANVSRAAERVRRARLDWTRGLRDEAEVRRTVAAWVAHARHADTFLLRRRWFSAGWFDPEGETRRARTRPRPR</sequence>
<reference evidence="3 4" key="1">
    <citation type="submission" date="2024-04" db="EMBL/GenBank/DDBJ databases">
        <title>Novel species of the genus Ideonella isolated from streams.</title>
        <authorList>
            <person name="Lu H."/>
        </authorList>
    </citation>
    <scope>NUCLEOTIDE SEQUENCE [LARGE SCALE GENOMIC DNA]</scope>
    <source>
        <strain evidence="3 4">BYS139W</strain>
    </source>
</reference>
<dbReference type="PANTHER" id="PTHR34047">
    <property type="entry name" value="NUCLEAR INTRON MATURASE 1, MITOCHONDRIAL-RELATED"/>
    <property type="match status" value="1"/>
</dbReference>
<accession>A0ABU9BAX9</accession>
<dbReference type="InterPro" id="IPR043502">
    <property type="entry name" value="DNA/RNA_pol_sf"/>
</dbReference>
<name>A0ABU9BAX9_9BURK</name>
<dbReference type="PROSITE" id="PS50878">
    <property type="entry name" value="RT_POL"/>
    <property type="match status" value="1"/>
</dbReference>
<keyword evidence="3" id="KW-0548">Nucleotidyltransferase</keyword>
<dbReference type="GO" id="GO:0003964">
    <property type="term" value="F:RNA-directed DNA polymerase activity"/>
    <property type="evidence" value="ECO:0007669"/>
    <property type="project" value="UniProtKB-KW"/>
</dbReference>
<gene>
    <name evidence="3" type="ORF">AACH11_12460</name>
</gene>
<dbReference type="RefSeq" id="WP_341374560.1">
    <property type="nucleotide sequence ID" value="NZ_JBBUTF010000010.1"/>
</dbReference>
<evidence type="ECO:0000256" key="1">
    <source>
        <dbReference type="ARBA" id="ARBA00034120"/>
    </source>
</evidence>
<dbReference type="SUPFAM" id="SSF56672">
    <property type="entry name" value="DNA/RNA polymerases"/>
    <property type="match status" value="1"/>
</dbReference>
<dbReference type="PANTHER" id="PTHR34047:SF8">
    <property type="entry name" value="PROTEIN YKFC"/>
    <property type="match status" value="1"/>
</dbReference>
<evidence type="ECO:0000313" key="4">
    <source>
        <dbReference type="Proteomes" id="UP001368500"/>
    </source>
</evidence>